<gene>
    <name evidence="1" type="ORF">SAMN05421877_1199</name>
</gene>
<dbReference type="RefSeq" id="WP_103907974.1">
    <property type="nucleotide sequence ID" value="NZ_CP049246.1"/>
</dbReference>
<sequence>MPNTAKQEAIRKAYGEYWEQVKDKVDEEGWFYYYSMDYLTKSKNYSLTHYLTCDEDIYKLTIRPKSLQGIENNNGWIRIESEGDLPKDSYNYYAFCSNGSVMTFNDFEYYKKYIIPELKVTHYQPIVKPEKPIY</sequence>
<evidence type="ECO:0000313" key="2">
    <source>
        <dbReference type="Proteomes" id="UP000236731"/>
    </source>
</evidence>
<name>A0A1H6CRB2_9SPHI</name>
<dbReference type="OrthoDB" id="799784at2"/>
<accession>A0A1H6CRB2</accession>
<organism evidence="1 2">
    <name type="scientific">Sphingobacterium lactis</name>
    <dbReference type="NCBI Taxonomy" id="797291"/>
    <lineage>
        <taxon>Bacteria</taxon>
        <taxon>Pseudomonadati</taxon>
        <taxon>Bacteroidota</taxon>
        <taxon>Sphingobacteriia</taxon>
        <taxon>Sphingobacteriales</taxon>
        <taxon>Sphingobacteriaceae</taxon>
        <taxon>Sphingobacterium</taxon>
    </lineage>
</organism>
<keyword evidence="2" id="KW-1185">Reference proteome</keyword>
<proteinExistence type="predicted"/>
<evidence type="ECO:0000313" key="1">
    <source>
        <dbReference type="EMBL" id="SEG75398.1"/>
    </source>
</evidence>
<dbReference type="EMBL" id="FNUT01000019">
    <property type="protein sequence ID" value="SEG75398.1"/>
    <property type="molecule type" value="Genomic_DNA"/>
</dbReference>
<dbReference type="Proteomes" id="UP000236731">
    <property type="component" value="Unassembled WGS sequence"/>
</dbReference>
<reference evidence="2" key="1">
    <citation type="submission" date="2016-10" db="EMBL/GenBank/DDBJ databases">
        <authorList>
            <person name="Varghese N."/>
            <person name="Submissions S."/>
        </authorList>
    </citation>
    <scope>NUCLEOTIDE SEQUENCE [LARGE SCALE GENOMIC DNA]</scope>
    <source>
        <strain evidence="2">DSM 22361</strain>
    </source>
</reference>
<dbReference type="AlphaFoldDB" id="A0A1H6CRB2"/>
<protein>
    <submittedName>
        <fullName evidence="1">Uncharacterized protein</fullName>
    </submittedName>
</protein>